<proteinExistence type="predicted"/>
<accession>A0A9Q1I024</accession>
<sequence length="69" mass="7447">MEQRDVVETGTAPSACPKTFAKKTSHGELVATTKTEYKCFPPSPRIFEDNKFVFSTGPCLACSSELGSS</sequence>
<dbReference type="Proteomes" id="UP001152803">
    <property type="component" value="Unassembled WGS sequence"/>
</dbReference>
<organism evidence="1 2">
    <name type="scientific">Conger conger</name>
    <name type="common">Conger eel</name>
    <name type="synonym">Muraena conger</name>
    <dbReference type="NCBI Taxonomy" id="82655"/>
    <lineage>
        <taxon>Eukaryota</taxon>
        <taxon>Metazoa</taxon>
        <taxon>Chordata</taxon>
        <taxon>Craniata</taxon>
        <taxon>Vertebrata</taxon>
        <taxon>Euteleostomi</taxon>
        <taxon>Actinopterygii</taxon>
        <taxon>Neopterygii</taxon>
        <taxon>Teleostei</taxon>
        <taxon>Anguilliformes</taxon>
        <taxon>Congridae</taxon>
        <taxon>Conger</taxon>
    </lineage>
</organism>
<gene>
    <name evidence="1" type="ORF">COCON_G00109410</name>
</gene>
<reference evidence="1" key="1">
    <citation type="journal article" date="2023" name="Science">
        <title>Genome structures resolve the early diversification of teleost fishes.</title>
        <authorList>
            <person name="Parey E."/>
            <person name="Louis A."/>
            <person name="Montfort J."/>
            <person name="Bouchez O."/>
            <person name="Roques C."/>
            <person name="Iampietro C."/>
            <person name="Lluch J."/>
            <person name="Castinel A."/>
            <person name="Donnadieu C."/>
            <person name="Desvignes T."/>
            <person name="Floi Bucao C."/>
            <person name="Jouanno E."/>
            <person name="Wen M."/>
            <person name="Mejri S."/>
            <person name="Dirks R."/>
            <person name="Jansen H."/>
            <person name="Henkel C."/>
            <person name="Chen W.J."/>
            <person name="Zahm M."/>
            <person name="Cabau C."/>
            <person name="Klopp C."/>
            <person name="Thompson A.W."/>
            <person name="Robinson-Rechavi M."/>
            <person name="Braasch I."/>
            <person name="Lecointre G."/>
            <person name="Bobe J."/>
            <person name="Postlethwait J.H."/>
            <person name="Berthelot C."/>
            <person name="Roest Crollius H."/>
            <person name="Guiguen Y."/>
        </authorList>
    </citation>
    <scope>NUCLEOTIDE SEQUENCE</scope>
    <source>
        <strain evidence="1">Concon-B</strain>
    </source>
</reference>
<dbReference type="EMBL" id="JAFJMO010000007">
    <property type="protein sequence ID" value="KAJ8272082.1"/>
    <property type="molecule type" value="Genomic_DNA"/>
</dbReference>
<evidence type="ECO:0000313" key="1">
    <source>
        <dbReference type="EMBL" id="KAJ8272082.1"/>
    </source>
</evidence>
<comment type="caution">
    <text evidence="1">The sequence shown here is derived from an EMBL/GenBank/DDBJ whole genome shotgun (WGS) entry which is preliminary data.</text>
</comment>
<dbReference type="AlphaFoldDB" id="A0A9Q1I024"/>
<protein>
    <submittedName>
        <fullName evidence="1">Uncharacterized protein</fullName>
    </submittedName>
</protein>
<evidence type="ECO:0000313" key="2">
    <source>
        <dbReference type="Proteomes" id="UP001152803"/>
    </source>
</evidence>
<keyword evidence="2" id="KW-1185">Reference proteome</keyword>
<name>A0A9Q1I024_CONCO</name>